<dbReference type="Pfam" id="PF24422">
    <property type="entry name" value="DUF7552"/>
    <property type="match status" value="1"/>
</dbReference>
<proteinExistence type="predicted"/>
<dbReference type="AlphaFoldDB" id="A0A0U5CVZ0"/>
<reference evidence="4" key="1">
    <citation type="journal article" date="2016" name="Environ. Microbiol.">
        <title>The complete genome of a viable archaeum isolated from 123-million-year-old rock salt.</title>
        <authorList>
            <person name="Jaakkola S.T."/>
            <person name="Pfeiffer F."/>
            <person name="Ravantti J.J."/>
            <person name="Guo Q."/>
            <person name="Liu Y."/>
            <person name="Chen X."/>
            <person name="Ma H."/>
            <person name="Yang C."/>
            <person name="Oksanen H.M."/>
            <person name="Bamford D.H."/>
        </authorList>
    </citation>
    <scope>NUCLEOTIDE SEQUENCE</scope>
    <source>
        <strain evidence="4">JI20-1</strain>
    </source>
</reference>
<dbReference type="InterPro" id="IPR055974">
    <property type="entry name" value="DUF7552"/>
</dbReference>
<name>A0A0U5CVZ0_9EURY</name>
<evidence type="ECO:0000313" key="4">
    <source>
        <dbReference type="Proteomes" id="UP000066737"/>
    </source>
</evidence>
<accession>A0A0U5CVZ0</accession>
<dbReference type="KEGG" id="hhb:Hhub_1403"/>
<sequence length="254" mass="26969">MGDDLRTMRERLDGLASDDGRFYVACARTGERPFPVGGLWFADRETAREAAELAREYRRTLERYDPRAPHYDLVVHERTEPVPPADSPSLPDACHDVTGAVFEALSAAGHEDAERTILDAYFAAAEATTDPDDLCVVLLRCTARTLDAELSAREQAVVLADAAHRADFAADASTVGDAFARVAGANLVEAPAETVDGWRFDPAVRVADAAVTLPAAIAVLAVQPDADPAFDRAGDGVRARLDGGPAGLATAPSQ</sequence>
<feature type="domain" description="DUF7551" evidence="1">
    <location>
        <begin position="92"/>
        <end position="222"/>
    </location>
</feature>
<gene>
    <name evidence="3" type="ORF">HHUB_1403</name>
</gene>
<evidence type="ECO:0000259" key="1">
    <source>
        <dbReference type="Pfam" id="PF24420"/>
    </source>
</evidence>
<keyword evidence="4" id="KW-1185">Reference proteome</keyword>
<dbReference type="InterPro" id="IPR055973">
    <property type="entry name" value="DUF7551"/>
</dbReference>
<dbReference type="GeneID" id="26658095"/>
<evidence type="ECO:0000313" key="3">
    <source>
        <dbReference type="EMBL" id="CQH48307.1"/>
    </source>
</evidence>
<dbReference type="STRING" id="1407499.HHUB_1403"/>
<dbReference type="Pfam" id="PF24420">
    <property type="entry name" value="DUF7551"/>
    <property type="match status" value="1"/>
</dbReference>
<dbReference type="Proteomes" id="UP000066737">
    <property type="component" value="Chromosome I"/>
</dbReference>
<dbReference type="EMBL" id="LN831302">
    <property type="protein sequence ID" value="CQH48307.1"/>
    <property type="molecule type" value="Genomic_DNA"/>
</dbReference>
<dbReference type="RefSeq" id="WP_238323987.1">
    <property type="nucleotide sequence ID" value="NZ_CEML01000002.1"/>
</dbReference>
<evidence type="ECO:0000259" key="2">
    <source>
        <dbReference type="Pfam" id="PF24422"/>
    </source>
</evidence>
<protein>
    <submittedName>
        <fullName evidence="3">Uncharacterized protein</fullName>
    </submittedName>
</protein>
<feature type="domain" description="DUF7552" evidence="2">
    <location>
        <begin position="5"/>
        <end position="78"/>
    </location>
</feature>
<organism evidence="3 4">
    <name type="scientific">Halobacterium hubeiense</name>
    <dbReference type="NCBI Taxonomy" id="1407499"/>
    <lineage>
        <taxon>Archaea</taxon>
        <taxon>Methanobacteriati</taxon>
        <taxon>Methanobacteriota</taxon>
        <taxon>Stenosarchaea group</taxon>
        <taxon>Halobacteria</taxon>
        <taxon>Halobacteriales</taxon>
        <taxon>Halobacteriaceae</taxon>
        <taxon>Halobacterium</taxon>
    </lineage>
</organism>